<keyword evidence="3" id="KW-1185">Reference proteome</keyword>
<dbReference type="GO" id="GO:0030973">
    <property type="term" value="F:molybdate ion binding"/>
    <property type="evidence" value="ECO:0007669"/>
    <property type="project" value="TreeGrafter"/>
</dbReference>
<dbReference type="Proteomes" id="UP000036449">
    <property type="component" value="Unassembled WGS sequence"/>
</dbReference>
<accession>A0A0J6SLS7</accession>
<name>A0A0J6SLS7_9HYPH</name>
<dbReference type="SUPFAM" id="SSF53850">
    <property type="entry name" value="Periplasmic binding protein-like II"/>
    <property type="match status" value="1"/>
</dbReference>
<dbReference type="PANTHER" id="PTHR30632:SF11">
    <property type="entry name" value="BLR4797 PROTEIN"/>
    <property type="match status" value="1"/>
</dbReference>
<evidence type="ECO:0000313" key="3">
    <source>
        <dbReference type="Proteomes" id="UP000036449"/>
    </source>
</evidence>
<dbReference type="InterPro" id="IPR050682">
    <property type="entry name" value="ModA/WtpA"/>
</dbReference>
<gene>
    <name evidence="2" type="ORF">VQ03_20935</name>
</gene>
<proteinExistence type="predicted"/>
<feature type="signal peptide" evidence="1">
    <location>
        <begin position="1"/>
        <end position="24"/>
    </location>
</feature>
<dbReference type="RefSeq" id="WP_048452832.1">
    <property type="nucleotide sequence ID" value="NZ_LABZ01000152.1"/>
</dbReference>
<sequence length="262" mass="27501">MKRLHVVSGLLGLVLPLLAGAASATELRVVSSGGFAAAYRALAPDFERRTGDKLATEWGPSMGHTPQAVPARLARGEPIDVVVMVDYALDDLIKQGKVEADSRTPLARSGIAVAVRAGTPKPDIATVEGLRKTLLAAKSIAYSDSASGVYIEREMFKRLGIADEVKDKARMIPAEPVAAVVARGEAEIGFQQLSELKPVPGIEIVGLLPQEVQLYTVFSAGIVAGSREKEAARALVRFLASPEAAPAVRESGMEPLGAGAAR</sequence>
<feature type="chain" id="PRO_5005281730" evidence="1">
    <location>
        <begin position="25"/>
        <end position="262"/>
    </location>
</feature>
<dbReference type="AlphaFoldDB" id="A0A0J6SLS7"/>
<dbReference type="GO" id="GO:0015689">
    <property type="term" value="P:molybdate ion transport"/>
    <property type="evidence" value="ECO:0007669"/>
    <property type="project" value="TreeGrafter"/>
</dbReference>
<organism evidence="2 3">
    <name type="scientific">Methylobacterium tarhaniae</name>
    <dbReference type="NCBI Taxonomy" id="1187852"/>
    <lineage>
        <taxon>Bacteria</taxon>
        <taxon>Pseudomonadati</taxon>
        <taxon>Pseudomonadota</taxon>
        <taxon>Alphaproteobacteria</taxon>
        <taxon>Hyphomicrobiales</taxon>
        <taxon>Methylobacteriaceae</taxon>
        <taxon>Methylobacterium</taxon>
    </lineage>
</organism>
<keyword evidence="1" id="KW-0732">Signal</keyword>
<dbReference type="Gene3D" id="3.40.190.10">
    <property type="entry name" value="Periplasmic binding protein-like II"/>
    <property type="match status" value="2"/>
</dbReference>
<comment type="caution">
    <text evidence="2">The sequence shown here is derived from an EMBL/GenBank/DDBJ whole genome shotgun (WGS) entry which is preliminary data.</text>
</comment>
<dbReference type="PANTHER" id="PTHR30632">
    <property type="entry name" value="MOLYBDATE-BINDING PERIPLASMIC PROTEIN"/>
    <property type="match status" value="1"/>
</dbReference>
<evidence type="ECO:0000256" key="1">
    <source>
        <dbReference type="SAM" id="SignalP"/>
    </source>
</evidence>
<dbReference type="EMBL" id="LABZ01000152">
    <property type="protein sequence ID" value="KMO36165.1"/>
    <property type="molecule type" value="Genomic_DNA"/>
</dbReference>
<protein>
    <submittedName>
        <fullName evidence="2">ABC transporter substrate-binding protein</fullName>
    </submittedName>
</protein>
<evidence type="ECO:0000313" key="2">
    <source>
        <dbReference type="EMBL" id="KMO36165.1"/>
    </source>
</evidence>
<dbReference type="Pfam" id="PF13531">
    <property type="entry name" value="SBP_bac_11"/>
    <property type="match status" value="1"/>
</dbReference>
<dbReference type="PATRIC" id="fig|1187852.3.peg.1651"/>
<reference evidence="2 3" key="1">
    <citation type="submission" date="2015-03" db="EMBL/GenBank/DDBJ databases">
        <title>Genome sequencing of Methylobacterium tarhaniae DSM 25844.</title>
        <authorList>
            <person name="Chaudhry V."/>
            <person name="Patil P.B."/>
        </authorList>
    </citation>
    <scope>NUCLEOTIDE SEQUENCE [LARGE SCALE GENOMIC DNA]</scope>
    <source>
        <strain evidence="2 3">DSM 25844</strain>
    </source>
</reference>